<evidence type="ECO:0000256" key="2">
    <source>
        <dbReference type="RuleBase" id="RU362097"/>
    </source>
</evidence>
<dbReference type="Gene3D" id="2.20.200.10">
    <property type="entry name" value="Outer membrane efflux proteins (OEP)"/>
    <property type="match status" value="1"/>
</dbReference>
<proteinExistence type="inferred from homology"/>
<dbReference type="GO" id="GO:0005886">
    <property type="term" value="C:plasma membrane"/>
    <property type="evidence" value="ECO:0007669"/>
    <property type="project" value="UniProtKB-SubCell"/>
</dbReference>
<sequence length="495" mass="51764">MASLASLPDGRLPRAAVAAALSLVLLPACTVGPDYTPPAPPVSTHYDREAESRLASGGDRPGDQRIKLGEALDGDWWTVFHSPRLNLTMRGAIDGNFDLKIADARIAQASEAVRAAGGDLYPQVDWGAQIGRGRSNAPTPATANFYAVGPRVSFDLDIFGGTKRLVEQQGALADAQKHRFEAAYLTLTGDVASQAFLLASARAQSAAVRTLLADDERTLALLRGAHMQGGIAQPDVALAETQLAQDQTLLPPLAQQGDAARHALAVLAGQGPAEGVVPDFDLDDFTLPLDLPLSLPSEMAHDRPDLLEAEADLRAASAAVGVATADLYPHLTLSGSLTQAGADPASVFQAGNSLWGVAAGLAGPLFHGGALEANRRAAVDGYIAARATYQRTVVRSLGQVADVLQALGHDGDEYSAQERALAAAATSLRLNRDGYRAGETGVLQVLDAERAYQRALLGQIRAKTARYLDTVQFFIALGGNASGSYGRVASASKEP</sequence>
<protein>
    <submittedName>
        <fullName evidence="4">RND transporter</fullName>
    </submittedName>
</protein>
<dbReference type="EMBL" id="CP022111">
    <property type="protein sequence ID" value="ASG22898.1"/>
    <property type="molecule type" value="Genomic_DNA"/>
</dbReference>
<keyword evidence="2" id="KW-1134">Transmembrane beta strand</keyword>
<keyword evidence="2" id="KW-0472">Membrane</keyword>
<evidence type="ECO:0000313" key="5">
    <source>
        <dbReference type="Proteomes" id="UP000197153"/>
    </source>
</evidence>
<dbReference type="GO" id="GO:0015562">
    <property type="term" value="F:efflux transmembrane transporter activity"/>
    <property type="evidence" value="ECO:0007669"/>
    <property type="project" value="InterPro"/>
</dbReference>
<evidence type="ECO:0000256" key="1">
    <source>
        <dbReference type="ARBA" id="ARBA00007613"/>
    </source>
</evidence>
<dbReference type="AlphaFoldDB" id="A0A248JXP3"/>
<accession>A0A248JXP3</accession>
<dbReference type="Proteomes" id="UP000197153">
    <property type="component" value="Chromosome 2"/>
</dbReference>
<dbReference type="KEGG" id="nao:Y958_18575"/>
<dbReference type="PANTHER" id="PTHR30203">
    <property type="entry name" value="OUTER MEMBRANE CATION EFFLUX PROTEIN"/>
    <property type="match status" value="1"/>
</dbReference>
<name>A0A248JXP3_9PROT</name>
<dbReference type="InterPro" id="IPR010131">
    <property type="entry name" value="MdtP/NodT-like"/>
</dbReference>
<evidence type="ECO:0000256" key="3">
    <source>
        <dbReference type="SAM" id="MobiDB-lite"/>
    </source>
</evidence>
<comment type="similarity">
    <text evidence="1 2">Belongs to the outer membrane factor (OMF) (TC 1.B.17) family.</text>
</comment>
<dbReference type="RefSeq" id="WP_088873441.1">
    <property type="nucleotide sequence ID" value="NZ_CP022111.1"/>
</dbReference>
<feature type="region of interest" description="Disordered" evidence="3">
    <location>
        <begin position="38"/>
        <end position="65"/>
    </location>
</feature>
<keyword evidence="2" id="KW-0449">Lipoprotein</keyword>
<dbReference type="Gene3D" id="1.20.1600.10">
    <property type="entry name" value="Outer membrane efflux proteins (OEP)"/>
    <property type="match status" value="1"/>
</dbReference>
<organism evidence="4 5">
    <name type="scientific">Nitrospirillum viridazoti CBAmc</name>
    <dbReference type="NCBI Taxonomy" id="1441467"/>
    <lineage>
        <taxon>Bacteria</taxon>
        <taxon>Pseudomonadati</taxon>
        <taxon>Pseudomonadota</taxon>
        <taxon>Alphaproteobacteria</taxon>
        <taxon>Rhodospirillales</taxon>
        <taxon>Azospirillaceae</taxon>
        <taxon>Nitrospirillum</taxon>
        <taxon>Nitrospirillum viridazoti</taxon>
    </lineage>
</organism>
<reference evidence="4 5" key="1">
    <citation type="submission" date="2017-06" db="EMBL/GenBank/DDBJ databases">
        <title>Complete genome sequence of Nitrospirillum amazonense strain CBAmC, an endophytic nitrogen-fixing and plant growth-promoting bacterium, isolated from sugarcane.</title>
        <authorList>
            <person name="Schwab S."/>
            <person name="dos Santos Teixeira K.R."/>
            <person name="Simoes Araujo J.L."/>
            <person name="Soares Vidal M."/>
            <person name="Borges de Freitas H.R."/>
            <person name="Rivello Crivelaro A.L."/>
            <person name="Bueno de Camargo Nunes A."/>
            <person name="dos Santos C.M."/>
            <person name="Palmeira da Silva Rosa D."/>
            <person name="da Silva Padilha D."/>
            <person name="da Silva E."/>
            <person name="Araujo Terra L."/>
            <person name="Soares Mendes V."/>
            <person name="Farinelli L."/>
            <person name="Magalhaes Cruz L."/>
            <person name="Baldani J.I."/>
        </authorList>
    </citation>
    <scope>NUCLEOTIDE SEQUENCE [LARGE SCALE GENOMIC DNA]</scope>
    <source>
        <strain evidence="4 5">CBAmC</strain>
    </source>
</reference>
<dbReference type="PANTHER" id="PTHR30203:SF33">
    <property type="entry name" value="BLR4455 PROTEIN"/>
    <property type="match status" value="1"/>
</dbReference>
<comment type="subcellular location">
    <subcellularLocation>
        <location evidence="2">Cell membrane</location>
        <topology evidence="2">Lipid-anchor</topology>
    </subcellularLocation>
</comment>
<evidence type="ECO:0000313" key="4">
    <source>
        <dbReference type="EMBL" id="ASG22898.1"/>
    </source>
</evidence>
<keyword evidence="2" id="KW-0564">Palmitate</keyword>
<dbReference type="SUPFAM" id="SSF56954">
    <property type="entry name" value="Outer membrane efflux proteins (OEP)"/>
    <property type="match status" value="1"/>
</dbReference>
<gene>
    <name evidence="4" type="ORF">Y958_18575</name>
</gene>
<dbReference type="Pfam" id="PF02321">
    <property type="entry name" value="OEP"/>
    <property type="match status" value="2"/>
</dbReference>
<keyword evidence="2" id="KW-0812">Transmembrane</keyword>
<dbReference type="InterPro" id="IPR003423">
    <property type="entry name" value="OMP_efflux"/>
</dbReference>
<dbReference type="NCBIfam" id="TIGR01845">
    <property type="entry name" value="outer_NodT"/>
    <property type="match status" value="1"/>
</dbReference>
<keyword evidence="5" id="KW-1185">Reference proteome</keyword>